<dbReference type="AlphaFoldDB" id="A0A2Z2HHQ5"/>
<evidence type="ECO:0000256" key="1">
    <source>
        <dbReference type="ARBA" id="ARBA00002325"/>
    </source>
</evidence>
<dbReference type="KEGG" id="nct:NMSP_0079"/>
<evidence type="ECO:0000256" key="3">
    <source>
        <dbReference type="ARBA" id="ARBA00018821"/>
    </source>
</evidence>
<protein>
    <recommendedName>
        <fullName evidence="3 7">Ribosome biogenesis protein Nop10</fullName>
    </recommendedName>
</protein>
<comment type="function">
    <text evidence="1 7">Involved in ribosome biogenesis; more specifically in 18S rRNA pseudouridylation and in cleavage of pre-rRNA.</text>
</comment>
<name>A0A2Z2HHQ5_9ARCH</name>
<keyword evidence="5 7" id="KW-0698">rRNA processing</keyword>
<dbReference type="GO" id="GO:1990904">
    <property type="term" value="C:ribonucleoprotein complex"/>
    <property type="evidence" value="ECO:0007669"/>
    <property type="project" value="UniProtKB-KW"/>
</dbReference>
<proteinExistence type="inferred from homology"/>
<dbReference type="GeneID" id="32900583"/>
<evidence type="ECO:0000313" key="8">
    <source>
        <dbReference type="EMBL" id="ARS63713.1"/>
    </source>
</evidence>
<keyword evidence="4 7" id="KW-0690">Ribosome biogenesis</keyword>
<evidence type="ECO:0000313" key="9">
    <source>
        <dbReference type="Proteomes" id="UP000249949"/>
    </source>
</evidence>
<dbReference type="InterPro" id="IPR023532">
    <property type="entry name" value="Nop10_arc-typ"/>
</dbReference>
<dbReference type="PANTHER" id="PTHR13305">
    <property type="entry name" value="RIBOSOME BIOGENESIS PROTEIN NOP10"/>
    <property type="match status" value="1"/>
</dbReference>
<gene>
    <name evidence="7" type="primary">nop10</name>
    <name evidence="8" type="ORF">NMSP_0079</name>
</gene>
<dbReference type="PANTHER" id="PTHR13305:SF0">
    <property type="entry name" value="H_ACA RIBONUCLEOPROTEIN COMPLEX SUBUNIT 3"/>
    <property type="match status" value="1"/>
</dbReference>
<dbReference type="NCBIfam" id="NF009623">
    <property type="entry name" value="PRK13130.1"/>
    <property type="match status" value="1"/>
</dbReference>
<dbReference type="GO" id="GO:0001522">
    <property type="term" value="P:pseudouridine synthesis"/>
    <property type="evidence" value="ECO:0007669"/>
    <property type="project" value="InterPro"/>
</dbReference>
<keyword evidence="9" id="KW-1185">Reference proteome</keyword>
<dbReference type="RefSeq" id="WP_086906952.1">
    <property type="nucleotide sequence ID" value="NZ_CP021324.1"/>
</dbReference>
<organism evidence="8 9">
    <name type="scientific">Candidatus Nitrosomarinus catalinensis</name>
    <dbReference type="NCBI Taxonomy" id="1898749"/>
    <lineage>
        <taxon>Archaea</taxon>
        <taxon>Nitrososphaerota</taxon>
        <taxon>Nitrososphaeria</taxon>
        <taxon>Nitrosopumilales</taxon>
        <taxon>Nitrosopumilaceae</taxon>
        <taxon>Candidatus Nitrosomarinus</taxon>
    </lineage>
</organism>
<evidence type="ECO:0000256" key="6">
    <source>
        <dbReference type="ARBA" id="ARBA00023274"/>
    </source>
</evidence>
<dbReference type="Gene3D" id="2.20.28.40">
    <property type="entry name" value="H/ACA ribonucleoprotein complex, subunit Nop10"/>
    <property type="match status" value="1"/>
</dbReference>
<dbReference type="SUPFAM" id="SSF144210">
    <property type="entry name" value="Nop10-like SnoRNP"/>
    <property type="match status" value="1"/>
</dbReference>
<dbReference type="Proteomes" id="UP000249949">
    <property type="component" value="Chromosome"/>
</dbReference>
<comment type="similarity">
    <text evidence="2 7">Belongs to the NOP10 family.</text>
</comment>
<accession>A0A2Z2HHQ5</accession>
<evidence type="ECO:0000256" key="4">
    <source>
        <dbReference type="ARBA" id="ARBA00022517"/>
    </source>
</evidence>
<dbReference type="InterPro" id="IPR036756">
    <property type="entry name" value="H/ACA_rnp_Nop10_sf"/>
</dbReference>
<sequence>MRFQLRKCSKCSHYTLKNKCPKCGEDTKSVHPAKFSPDDKYMRYRLAERYS</sequence>
<dbReference type="GO" id="GO:0030515">
    <property type="term" value="F:snoRNA binding"/>
    <property type="evidence" value="ECO:0007669"/>
    <property type="project" value="InterPro"/>
</dbReference>
<evidence type="ECO:0000256" key="5">
    <source>
        <dbReference type="ARBA" id="ARBA00022552"/>
    </source>
</evidence>
<dbReference type="OrthoDB" id="7259at2157"/>
<dbReference type="Pfam" id="PF04135">
    <property type="entry name" value="Nop10p"/>
    <property type="match status" value="1"/>
</dbReference>
<reference evidence="8 9" key="1">
    <citation type="journal article" date="2017" name="Environ. Microbiol.">
        <title>Genome and epigenome of a novel marine Thaumarchaeota strain suggest viral infection, phosphorothioation DNA modification and multiple restriction systems.</title>
        <authorList>
            <person name="Ahlgren N.A."/>
            <person name="Chen Y."/>
            <person name="Needham D.M."/>
            <person name="Parada A.E."/>
            <person name="Sachdeva R."/>
            <person name="Trinh V."/>
            <person name="Chen T."/>
            <person name="Fuhrman J.A."/>
        </authorList>
    </citation>
    <scope>NUCLEOTIDE SEQUENCE [LARGE SCALE GENOMIC DNA]</scope>
    <source>
        <strain evidence="8 9">SPOT01</strain>
    </source>
</reference>
<keyword evidence="6 7" id="KW-0687">Ribonucleoprotein</keyword>
<dbReference type="InterPro" id="IPR007264">
    <property type="entry name" value="H/ACA_rnp_Nop10"/>
</dbReference>
<dbReference type="HAMAP" id="MF_00803">
    <property type="entry name" value="Nop10"/>
    <property type="match status" value="1"/>
</dbReference>
<dbReference type="GO" id="GO:0006364">
    <property type="term" value="P:rRNA processing"/>
    <property type="evidence" value="ECO:0007669"/>
    <property type="project" value="UniProtKB-UniRule"/>
</dbReference>
<evidence type="ECO:0000256" key="2">
    <source>
        <dbReference type="ARBA" id="ARBA00009462"/>
    </source>
</evidence>
<dbReference type="EMBL" id="CP021324">
    <property type="protein sequence ID" value="ARS63713.1"/>
    <property type="molecule type" value="Genomic_DNA"/>
</dbReference>
<evidence type="ECO:0000256" key="7">
    <source>
        <dbReference type="HAMAP-Rule" id="MF_00803"/>
    </source>
</evidence>